<sequence length="3686" mass="369937">MAEDLNVAPDGEGDSRTIFDDLTVLSTPASNPPPAAEQQRVSDPGQSGMSNEMSVIHQGELTFSPVVNVGADIVAAAPIQTSPGVGTPVAAADVGPSQPIAITLTQTTETAPQFNAALATGLQVAVGAVPVVNEVTPVQTHPAQPTGVPAGVTGTAAAAPAIATHVAVAETTTAAATTTIATQTYAAPELTVGGAQSGPEDSQIPLNISVATLNGAGDVLTITLSDVPSGSVLRSGDTVLASSGNGTYVLTQGELSGLTIQPPLNNAHDFTLGVTVTSIEGGSVSSTMPVEVIGRVYTPTLTETPSSGLEDNRVQINLQMAPNATDDSLTGLTLASNHDSATSAALADSHFTLGNGTAVGTYANGVWSFTAAEVAEIRADGLYVQAPANWNDYSSTNHTAGLALTATLTAQEVDPDTQAVSTTSNSLNFNVDVKAVADTPVVTASAASGTENTAINLAISAPETIATEHISQIVISGVPSGAVLNHGSENADGTWTLTSDQLSGLTITPPADSAANFTLTVVSTSTEDGSGSYVAVANADSAPVTLQVTVTGEAQTPSLTQGTAASGNEDSRIALNLTELAHGADNSLSQLTITSHNDAATASALGSSVFTLGDSAHTVVGTYANGEWTFTAAQVAEIQTYGLYVQAPANWNDWNSTNNTTGLALTATLTAQEVDPDTQTVSTASSSLNFNVDVKAVADTPAVTASAASGAEDSPIALAISAPETIATEHISQIVISGVPSGAVLNHGSENADGTWTLTSDQLSGLTITPPAHSSADFTLTVVSTSTEDGSGSYVAVANADSAPVTLQVTVTGEAQTPSLTQGTAASGNEDSRIALNLTELAHGADNSLSQLTITSHNDAATASALGSSVFTLGDSAHTVVGTYANGEWTFTAAQVAEIQTYGLYVQAPANWNDWNSTNNTTGLALTATLTAQEVDPDTHAVSTASSSLNLNVNVLAVADAPTVTTANASGTENSSIPLSISVSQLTSVAATQTITSIVISGVPSGATLNHGSENADGTWTVSSGDLSNLAITPTLDSAANFTLTVTATSTEDGSGANYVALQSASTAQTLQVTVTGQAQTPSLTQGTAASGNEDSRIALNLTELAHGADNSLSQLTITSHNDAATASALGSSVFTLGDSAHTAVGAIANGKWTFTAAQVAEIQTYGLYVQAPANWNDWNSTSHTTGLALTATLTAQEVDPDTHAVSTASSSLNLDVNVLAVADAPTVSASNASGSEDTAISLSLGVSQLTSVAATQTISSIVISGVPSGATLNHGSENADGTWSLTTSELSGLKITPPLNSADNFTLTVTATSTEDGSGANYVALQSASTEKTFTVTVLGHADTPSLTQSTVASGLEDTPIALNLSEATTASDNTLTGMTIGVAHADAATLAALPGSVFTTQVNGQSVQVGTYNSTTHQWDFSATEVSEIQTGGLYVQAPANWNDWNSTSHTTGLALTATLTAQEVDPDTHAVSTATKSLSFDVGVLAVADAPAVTVQDASGSENSGIALSIDVSQLTSVAETQYISSVVISGLPDGATLSQGTLNSDGHSYTLTVAELSGLKVIPEANSNADFTLTVTATSTEHGNAAQIDVLNASTSETLHVQVVGQAEAPTFVQLTPSSGYEDTLIPLNLHLASTNPSDSLSLSLSGFPAAAHFYADAAGTIAVGSYDSGTGTWTFSSTDMQEITASGNSLYFLPPLNQSDWNTIGGAAGDSWSIWDPAQSGFHVTGTLTQTDTDVNTGNITAASSNLDFTVHVTGVPDMPAAAVAENGQTVHVSVNEDGSASAATGGTVVDLGLSQMVMTDTDGSEHLSVVLTVPGGLPSGAYFEILNSTDQPVRIGSNSWTVSEADIANVRLVLPSNYNSSEAGGDINVKATFTDTEVDGARTTTSTTYDLTVNPVTDYASIGPVQSASVAGNTLTLPAGVTAPSGSTDGYEGMANHLVVNVAAGGIGETITAVQLDFSALPSGTQVYDHGALVYTAGSNDSASYATTAAALSSGEITLTPPAYWSGYNDGGQGLAIGVSVTSEDHGATALTTTQTVYMTIAGVAMAPTLSALPALTIGDNATHSLNIAAHSALVDKDGSEQLWAIVTGVPQGALLTDHSGAILGYNVGNGTWEITPGQWAAATASGNDICITVPSQLSATSATLTVTLMSQEKDDGSTAATATPQTIALTLDGTAGGGTGGSGGTTLSVPTLTSTATGNEDTAISLNLAEGAHASSVVTALWIDGASLHGGTLSGYDFYDAQDNRYLVSEDHLSSLTYTPPLNWNSAVESAANLTLDATLVATSTSTGQEASASYSIPVTVTPVADTPTILLNGGSTLTASGTENQAIALNLGITAGGIAETIQSVTLSEVPSWAQLTYTDGNGAVHTLGTPSGSDTGAGASMESYDLSGLSASELASLKLVVPSYWSSYSGYQQINLSLSVVENDHNVSTSTTVKTIGVEVTPEAYAATITMPTLTGVEDTWIDLSHITVATSDISQGLSLVISAVDANGNAVPGFILNNGTNNGDGTWTVNGADVSSLACMAARDYNGAITLKVEAITWANGGDGTIQTSSASETFTITPVANTPMVTAIGAAGSENGSAIALSITATDPHNYGSDYVDHVVITGVPGGAHLNHGMENADGSWTLSAADLSGLTVTPAANDPTDFSLTVVAYGNETGAPAMAASAAVVVPVSVQAVALTPTLSQTATAVGAENGGSIALNLAIGIQDTAHESLTMVITGAPAGSEFFANGHEVGSYDATTGLYNFSAADMQAVMAAGGSLSMTPPANYSDWDTANHGALGMTASLAATNTDPDTGVSLTAGAVTTLTVDVQGVALAPVLTTTATAATTENTAASLSISAVPAHSDGSDAVSYYTISGVPTGATLNHGSENADGSWTVQATQISGLTVTPASNDAHDFTLTVSATAVESNSADAAVISATSADQTIHVTVTGTVSTPTVTESAASIQTDENTLTALNLTPHVGGTADSYSITLTGVVAGSHFYADANGGTVIGSYTTAANGTETWTFTSAEIGSGALYIQPPTDWTDYLSASQDSGMSLSATVTAYETDPDTSHTVSATSSSLALTLHVAGDAHTPTLTVADASGTEGAPIAVSITPAITAQTATESISSVTITGVPDGVTLSAGTHNSDGSWTLTSDQWAGLTLTPTVNAADFTMTVTATSSVLGGGTAVDAAHATAVSASETIHVTVTGTATPDLTQSAAASGDENTPIALHLSELAGASGDTLTGLVIAAQGGDAATTAALASASFITEVNGVSTQVGHYDSSTQAWDFTQAEVVEIQAGGLYVQAPQDWNDYNSTSHDAGLLLSATLTAQSTDPDTSHTTTASNSLNFAVHVAGVAEAPTLTVANAVTAPNDLAALHIATAATDLTGTEALTVTLGNVPTGALFYDSLGHLVTPVDHVVGGSSDSWTFSQSEVSGGLNMMLPSTDLGTYTLTVTSTSTEMGTNVDAAKASASESATLAVTVLPSADAAGVTAAGTVAADSTSSLNLAVTQSDAHAGITGILIDHLSSGISLSGTGVTHNADGSYSIAPADLGQVKIDTGSLTSGTEVHLQMHVTLQDGSAVSQTAADLGIMVGSGTAGQTNTTGSDTLTFTDSSFASQSSQGTLEQFADASNGIHSVDVSNLHNYALYLDGSTTATALDTTTHGILTDSHGLTGVIVVNDHTLIHLNDISSLHY</sequence>
<name>A0A1J5RJF1_9ZZZZ</name>
<keyword evidence="2" id="KW-0378">Hydrolase</keyword>
<evidence type="ECO:0000313" key="2">
    <source>
        <dbReference type="EMBL" id="OIQ95897.1"/>
    </source>
</evidence>
<feature type="compositionally biased region" description="Polar residues" evidence="1">
    <location>
        <begin position="39"/>
        <end position="50"/>
    </location>
</feature>
<keyword evidence="2" id="KW-0347">Helicase</keyword>
<keyword evidence="2" id="KW-0547">Nucleotide-binding</keyword>
<evidence type="ECO:0000256" key="1">
    <source>
        <dbReference type="SAM" id="MobiDB-lite"/>
    </source>
</evidence>
<feature type="region of interest" description="Disordered" evidence="1">
    <location>
        <begin position="1"/>
        <end position="50"/>
    </location>
</feature>
<dbReference type="GO" id="GO:0004386">
    <property type="term" value="F:helicase activity"/>
    <property type="evidence" value="ECO:0007669"/>
    <property type="project" value="UniProtKB-KW"/>
</dbReference>
<accession>A0A1J5RJF1</accession>
<reference evidence="2" key="1">
    <citation type="submission" date="2016-10" db="EMBL/GenBank/DDBJ databases">
        <title>Sequence of Gallionella enrichment culture.</title>
        <authorList>
            <person name="Poehlein A."/>
            <person name="Muehling M."/>
            <person name="Daniel R."/>
        </authorList>
    </citation>
    <scope>NUCLEOTIDE SEQUENCE</scope>
</reference>
<keyword evidence="2" id="KW-0067">ATP-binding</keyword>
<proteinExistence type="predicted"/>
<gene>
    <name evidence="2" type="ORF">GALL_221430</name>
</gene>
<protein>
    <submittedName>
        <fullName evidence="2">SNF2 helicase protein</fullName>
    </submittedName>
</protein>
<organism evidence="2">
    <name type="scientific">mine drainage metagenome</name>
    <dbReference type="NCBI Taxonomy" id="410659"/>
    <lineage>
        <taxon>unclassified sequences</taxon>
        <taxon>metagenomes</taxon>
        <taxon>ecological metagenomes</taxon>
    </lineage>
</organism>
<dbReference type="EMBL" id="MLJW01000158">
    <property type="protein sequence ID" value="OIQ95897.1"/>
    <property type="molecule type" value="Genomic_DNA"/>
</dbReference>
<comment type="caution">
    <text evidence="2">The sequence shown here is derived from an EMBL/GenBank/DDBJ whole genome shotgun (WGS) entry which is preliminary data.</text>
</comment>